<dbReference type="GO" id="GO:0030897">
    <property type="term" value="C:HOPS complex"/>
    <property type="evidence" value="ECO:0007669"/>
    <property type="project" value="TreeGrafter"/>
</dbReference>
<evidence type="ECO:0000313" key="7">
    <source>
        <dbReference type="Proteomes" id="UP001165080"/>
    </source>
</evidence>
<feature type="region of interest" description="Disordered" evidence="4">
    <location>
        <begin position="351"/>
        <end position="458"/>
    </location>
</feature>
<evidence type="ECO:0000256" key="1">
    <source>
        <dbReference type="ARBA" id="ARBA00022448"/>
    </source>
</evidence>
<dbReference type="EMBL" id="BRXU01000025">
    <property type="protein sequence ID" value="GLC58944.1"/>
    <property type="molecule type" value="Genomic_DNA"/>
</dbReference>
<dbReference type="GO" id="GO:0034058">
    <property type="term" value="P:endosomal vesicle fusion"/>
    <property type="evidence" value="ECO:0007669"/>
    <property type="project" value="TreeGrafter"/>
</dbReference>
<dbReference type="InterPro" id="IPR001680">
    <property type="entry name" value="WD40_rpt"/>
</dbReference>
<dbReference type="PANTHER" id="PTHR12616:SF1">
    <property type="entry name" value="VACUOLAR PROTEIN SORTING-ASSOCIATED PROTEIN 41 HOMOLOG"/>
    <property type="match status" value="1"/>
</dbReference>
<keyword evidence="7" id="KW-1185">Reference proteome</keyword>
<dbReference type="SUPFAM" id="SSF81995">
    <property type="entry name" value="beta-sandwich domain of Sec23/24"/>
    <property type="match status" value="1"/>
</dbReference>
<evidence type="ECO:0000256" key="3">
    <source>
        <dbReference type="PROSITE-ProRule" id="PRU01006"/>
    </source>
</evidence>
<feature type="compositionally biased region" description="Low complexity" evidence="4">
    <location>
        <begin position="206"/>
        <end position="225"/>
    </location>
</feature>
<dbReference type="PANTHER" id="PTHR12616">
    <property type="entry name" value="VACUOLAR PROTEIN SORTING VPS41"/>
    <property type="match status" value="1"/>
</dbReference>
<feature type="compositionally biased region" description="Pro residues" evidence="4">
    <location>
        <begin position="439"/>
        <end position="452"/>
    </location>
</feature>
<evidence type="ECO:0000256" key="2">
    <source>
        <dbReference type="ARBA" id="ARBA00022927"/>
    </source>
</evidence>
<feature type="region of interest" description="Disordered" evidence="4">
    <location>
        <begin position="548"/>
        <end position="616"/>
    </location>
</feature>
<dbReference type="PROSITE" id="PS50236">
    <property type="entry name" value="CHCR"/>
    <property type="match status" value="1"/>
</dbReference>
<dbReference type="InterPro" id="IPR000547">
    <property type="entry name" value="Clathrin_H-chain/VPS_repeat"/>
</dbReference>
<dbReference type="InterPro" id="IPR011990">
    <property type="entry name" value="TPR-like_helical_dom_sf"/>
</dbReference>
<feature type="region of interest" description="Disordered" evidence="4">
    <location>
        <begin position="205"/>
        <end position="235"/>
    </location>
</feature>
<dbReference type="SUPFAM" id="SSF50978">
    <property type="entry name" value="WD40 repeat-like"/>
    <property type="match status" value="1"/>
</dbReference>
<dbReference type="GO" id="GO:0009267">
    <property type="term" value="P:cellular response to starvation"/>
    <property type="evidence" value="ECO:0007669"/>
    <property type="project" value="TreeGrafter"/>
</dbReference>
<protein>
    <recommendedName>
        <fullName evidence="5">Vps41 beta-propeller domain-containing protein</fullName>
    </recommendedName>
</protein>
<dbReference type="SMART" id="SM00320">
    <property type="entry name" value="WD40"/>
    <property type="match status" value="1"/>
</dbReference>
<comment type="caution">
    <text evidence="6">The sequence shown here is derived from an EMBL/GenBank/DDBJ whole genome shotgun (WGS) entry which is preliminary data.</text>
</comment>
<feature type="region of interest" description="Disordered" evidence="4">
    <location>
        <begin position="794"/>
        <end position="870"/>
    </location>
</feature>
<sequence length="1453" mass="149115">MASQDEEPEPQLKYELLGGDVQDILGKEKISCMTVSEKILAIGTEQGRVHVLDYSGNQVGLFNLHKSRINDLSFDKEAEHLASASNDCSVVVTNLYTRTTTRHEFRSAIKSVAIDPRPPASSRRTWRELVTGTAGGEVTLHTQGWLARADQPLAAASSRDVAAGGVLAIKWSGSLVAWAYDSAVSVYDIASQQLLRTLRRHDPRAEAAAATASPPPKKAAASAAPSPSPPPLEASPSAAAAAAAAIGQKTAAAAAAGIGAAAAAAVASPPGGGIGSLRRCSLLFAPDSHLYVAWSDTVLVVRIWSYENNVGSLSPQVELVARMRLGEAVLGVSPYGESDLAVLVYPSGAPSPVSNIQPRQQQQQQPSAAEPQEAGDAAGGGPNAGGTAPDDETAPTAPRTPAGADAGASASAAEAAEPSDGGGCGDDGDGAAAAAAVSPAPPPPPPPPPDPLAPGRTPQLVILGRSDHREWARDSVPLPGADRCGPADYLGLMPSLPHHLNLPTTAAAAAAAAAASAATGAGGPPSAAAAAAAGTAFGGRSGAAAATAAVAAGPQPPTSIHKADREAAAGRVSSGGSMASAASAHRTQPHQATEAAAAPAAGATPNATPNATAAAAAPTRRRLVPVWVDGQELIFFIAAPMAIAAARSRDASDRLGWLLARRRWEEALTVVEEAPQGLPKDTYDTVVGGYIEELLTRQAYDRAVELSERLLKDSAKLWERWVYMFAQVRQLPKLAPRLPTDNPRLRSQAYEMALQSLLPNPADHPTLVSLARRWPPGCYSLAVLADAVAARLRRMQHEQQHQQQQHHHHHHQQQQQQQQHQQQQQQHQQHQQQEQEQQGTTQQQQQPAGHPVAVGGGGRVSEPGGGGGRGGSGDVLWQLLAWLYEQQGRPDLALSIHLRLKSPSVFAFVNHHGLQANLLGRAPDLFCVDERSALALLTTHVDVLPPSNVVPSLQDALRSAPGPPAAEVWRRRLFSYLQALFAVDNAVGADYHDLQVSLTADYQPSKLMDLLVSSQYYSLEAALAICEARGLVSEQVFVLGRMGNADQALRLIIDKLGDIPRAIDFVVGQRDEELWGRLIDWALGSPETTGALLDCIGGYVDPLLLVKRIPLGMRVERLRDRLRAIIADYRTQTSLREGCNAILRSDCRHLLAKLYDGTRRALPYVYVMRPEAGGDGGGGGGGGAGGGQWYRCDVVHGGRMQPASPTEVPDPTGLTPLPPSAVFGSVGHRPTGHLGHPGRTSASASSSPPSAAAAAAVAANPLHPDYGRQRAAAGRGGGGGGLTRTHGSSAPALAAVASVGGSGGGGGGGGRGGAAAVSEGLPWWAQAQAQAGGGSDGAFGGVGGVGGLMGATRGSAATSELWVGFNLQSGRSRGLGLGEDVSSTTGAGGRRAGPYGRPGPAAAAAGLAIPPGGGGGGGGGRAGVVTGPGPGPGGGGSGCALGSLWQHVTAGGV</sequence>
<dbReference type="GO" id="GO:0006623">
    <property type="term" value="P:protein targeting to vacuole"/>
    <property type="evidence" value="ECO:0007669"/>
    <property type="project" value="InterPro"/>
</dbReference>
<feature type="domain" description="Vps41 beta-propeller" evidence="5">
    <location>
        <begin position="12"/>
        <end position="202"/>
    </location>
</feature>
<feature type="repeat" description="CHCR" evidence="3">
    <location>
        <begin position="937"/>
        <end position="1091"/>
    </location>
</feature>
<evidence type="ECO:0000259" key="5">
    <source>
        <dbReference type="Pfam" id="PF23411"/>
    </source>
</evidence>
<feature type="compositionally biased region" description="Low complexity" evidence="4">
    <location>
        <begin position="569"/>
        <end position="584"/>
    </location>
</feature>
<feature type="region of interest" description="Disordered" evidence="4">
    <location>
        <begin position="1224"/>
        <end position="1287"/>
    </location>
</feature>
<feature type="compositionally biased region" description="Gly residues" evidence="4">
    <location>
        <begin position="854"/>
        <end position="870"/>
    </location>
</feature>
<keyword evidence="2" id="KW-0653">Protein transport</keyword>
<dbReference type="Gene3D" id="1.25.40.10">
    <property type="entry name" value="Tetratricopeptide repeat domain"/>
    <property type="match status" value="1"/>
</dbReference>
<dbReference type="GO" id="GO:0016236">
    <property type="term" value="P:macroautophagy"/>
    <property type="evidence" value="ECO:0007669"/>
    <property type="project" value="TreeGrafter"/>
</dbReference>
<reference evidence="6 7" key="1">
    <citation type="journal article" date="2023" name="Commun. Biol.">
        <title>Reorganization of the ancestral sex-determining regions during the evolution of trioecy in Pleodorina starrii.</title>
        <authorList>
            <person name="Takahashi K."/>
            <person name="Suzuki S."/>
            <person name="Kawai-Toyooka H."/>
            <person name="Yamamoto K."/>
            <person name="Hamaji T."/>
            <person name="Ootsuki R."/>
            <person name="Yamaguchi H."/>
            <person name="Kawachi M."/>
            <person name="Higashiyama T."/>
            <person name="Nozaki H."/>
        </authorList>
    </citation>
    <scope>NUCLEOTIDE SEQUENCE [LARGE SCALE GENOMIC DNA]</scope>
    <source>
        <strain evidence="6 7">NIES-4479</strain>
    </source>
</reference>
<dbReference type="InterPro" id="IPR015943">
    <property type="entry name" value="WD40/YVTN_repeat-like_dom_sf"/>
</dbReference>
<dbReference type="Gene3D" id="2.130.10.10">
    <property type="entry name" value="YVTN repeat-like/Quinoprotein amine dehydrogenase"/>
    <property type="match status" value="1"/>
</dbReference>
<name>A0A9W6BVF9_9CHLO</name>
<organism evidence="6 7">
    <name type="scientific">Pleodorina starrii</name>
    <dbReference type="NCBI Taxonomy" id="330485"/>
    <lineage>
        <taxon>Eukaryota</taxon>
        <taxon>Viridiplantae</taxon>
        <taxon>Chlorophyta</taxon>
        <taxon>core chlorophytes</taxon>
        <taxon>Chlorophyceae</taxon>
        <taxon>CS clade</taxon>
        <taxon>Chlamydomonadales</taxon>
        <taxon>Volvocaceae</taxon>
        <taxon>Pleodorina</taxon>
    </lineage>
</organism>
<dbReference type="Pfam" id="PF23411">
    <property type="entry name" value="Beta-prop_Vps41"/>
    <property type="match status" value="1"/>
</dbReference>
<evidence type="ECO:0000256" key="4">
    <source>
        <dbReference type="SAM" id="MobiDB-lite"/>
    </source>
</evidence>
<proteinExistence type="predicted"/>
<dbReference type="Proteomes" id="UP001165080">
    <property type="component" value="Unassembled WGS sequence"/>
</dbReference>
<dbReference type="SMART" id="SM00299">
    <property type="entry name" value="CLH"/>
    <property type="match status" value="1"/>
</dbReference>
<dbReference type="Pfam" id="PF23556">
    <property type="entry name" value="TPR_Vps41"/>
    <property type="match status" value="2"/>
</dbReference>
<feature type="compositionally biased region" description="Low complexity" evidence="4">
    <location>
        <begin position="1241"/>
        <end position="1259"/>
    </location>
</feature>
<feature type="compositionally biased region" description="Low complexity" evidence="4">
    <location>
        <begin position="394"/>
        <end position="419"/>
    </location>
</feature>
<dbReference type="InterPro" id="IPR057780">
    <property type="entry name" value="Beta-prop_Vps41"/>
</dbReference>
<dbReference type="InterPro" id="IPR045111">
    <property type="entry name" value="Vps41/Vps8"/>
</dbReference>
<feature type="compositionally biased region" description="Low complexity" evidence="4">
    <location>
        <begin position="357"/>
        <end position="376"/>
    </location>
</feature>
<dbReference type="GO" id="GO:0005770">
    <property type="term" value="C:late endosome"/>
    <property type="evidence" value="ECO:0007669"/>
    <property type="project" value="TreeGrafter"/>
</dbReference>
<keyword evidence="1" id="KW-0813">Transport</keyword>
<accession>A0A9W6BVF9</accession>
<dbReference type="InterPro" id="IPR036322">
    <property type="entry name" value="WD40_repeat_dom_sf"/>
</dbReference>
<feature type="compositionally biased region" description="Low complexity" evidence="4">
    <location>
        <begin position="592"/>
        <end position="616"/>
    </location>
</feature>
<evidence type="ECO:0000313" key="6">
    <source>
        <dbReference type="EMBL" id="GLC58944.1"/>
    </source>
</evidence>
<feature type="compositionally biased region" description="Low complexity" evidence="4">
    <location>
        <begin position="813"/>
        <end position="853"/>
    </location>
</feature>
<gene>
    <name evidence="6" type="primary">PLEST004455</name>
    <name evidence="6" type="ORF">PLESTB_001420000</name>
</gene>